<dbReference type="AlphaFoldDB" id="A0A1C3JZS8"/>
<gene>
    <name evidence="2" type="ORF">ODI_02831</name>
    <name evidence="3" type="ORF">ODI_R2757</name>
</gene>
<dbReference type="InterPro" id="IPR000120">
    <property type="entry name" value="Amidase"/>
</dbReference>
<dbReference type="SUPFAM" id="SSF75304">
    <property type="entry name" value="Amidase signature (AS) enzymes"/>
    <property type="match status" value="1"/>
</dbReference>
<dbReference type="EMBL" id="LT907988">
    <property type="protein sequence ID" value="SOE50512.1"/>
    <property type="molecule type" value="Genomic_DNA"/>
</dbReference>
<dbReference type="Pfam" id="PF01425">
    <property type="entry name" value="Amidase"/>
    <property type="match status" value="1"/>
</dbReference>
<dbReference type="RefSeq" id="WP_067751436.1">
    <property type="nucleotide sequence ID" value="NZ_LT907988.1"/>
</dbReference>
<proteinExistence type="predicted"/>
<dbReference type="Proteomes" id="UP000078558">
    <property type="component" value="Chromosome I"/>
</dbReference>
<dbReference type="PANTHER" id="PTHR11895:SF151">
    <property type="entry name" value="GLUTAMYL-TRNA(GLN) AMIDOTRANSFERASE SUBUNIT A"/>
    <property type="match status" value="1"/>
</dbReference>
<evidence type="ECO:0000313" key="4">
    <source>
        <dbReference type="Proteomes" id="UP000078558"/>
    </source>
</evidence>
<dbReference type="STRING" id="1851544.ODI_02831"/>
<evidence type="ECO:0000313" key="3">
    <source>
        <dbReference type="EMBL" id="SOE50512.1"/>
    </source>
</evidence>
<reference evidence="3 4" key="2">
    <citation type="submission" date="2017-08" db="EMBL/GenBank/DDBJ databases">
        <authorList>
            <person name="de Groot N.N."/>
        </authorList>
    </citation>
    <scope>NUCLEOTIDE SEQUENCE [LARGE SCALE GENOMIC DNA]</scope>
    <source>
        <strain evidence="3">Orrdi1</strain>
    </source>
</reference>
<accession>A0A1C3JZS8</accession>
<dbReference type="EMBL" id="FLRC01000011">
    <property type="protein sequence ID" value="SBT24760.1"/>
    <property type="molecule type" value="Genomic_DNA"/>
</dbReference>
<protein>
    <submittedName>
        <fullName evidence="2">Amidase</fullName>
    </submittedName>
</protein>
<keyword evidence="4" id="KW-1185">Reference proteome</keyword>
<dbReference type="OrthoDB" id="8641877at2"/>
<dbReference type="InterPro" id="IPR023631">
    <property type="entry name" value="Amidase_dom"/>
</dbReference>
<reference evidence="2 4" key="1">
    <citation type="submission" date="2016-06" db="EMBL/GenBank/DDBJ databases">
        <authorList>
            <person name="Kjaerup R.B."/>
            <person name="Dalgaard T.S."/>
            <person name="Juul-Madsen H.R."/>
        </authorList>
    </citation>
    <scope>NUCLEOTIDE SEQUENCE [LARGE SCALE GENOMIC DNA]</scope>
    <source>
        <strain evidence="2">Orrdi1</strain>
    </source>
</reference>
<name>A0A1C3JZS8_9BURK</name>
<dbReference type="KEGG" id="odi:ODI_R2757"/>
<evidence type="ECO:0000313" key="2">
    <source>
        <dbReference type="EMBL" id="SBT24760.1"/>
    </source>
</evidence>
<feature type="domain" description="Amidase" evidence="1">
    <location>
        <begin position="26"/>
        <end position="417"/>
    </location>
</feature>
<dbReference type="Gene3D" id="3.90.1300.10">
    <property type="entry name" value="Amidase signature (AS) domain"/>
    <property type="match status" value="1"/>
</dbReference>
<organism evidence="2 4">
    <name type="scientific">Orrella dioscoreae</name>
    <dbReference type="NCBI Taxonomy" id="1851544"/>
    <lineage>
        <taxon>Bacteria</taxon>
        <taxon>Pseudomonadati</taxon>
        <taxon>Pseudomonadota</taxon>
        <taxon>Betaproteobacteria</taxon>
        <taxon>Burkholderiales</taxon>
        <taxon>Alcaligenaceae</taxon>
        <taxon>Orrella</taxon>
    </lineage>
</organism>
<evidence type="ECO:0000259" key="1">
    <source>
        <dbReference type="Pfam" id="PF01425"/>
    </source>
</evidence>
<dbReference type="GO" id="GO:0003824">
    <property type="term" value="F:catalytic activity"/>
    <property type="evidence" value="ECO:0007669"/>
    <property type="project" value="InterPro"/>
</dbReference>
<dbReference type="InterPro" id="IPR036928">
    <property type="entry name" value="AS_sf"/>
</dbReference>
<dbReference type="PANTHER" id="PTHR11895">
    <property type="entry name" value="TRANSAMIDASE"/>
    <property type="match status" value="1"/>
</dbReference>
<sequence length="441" mass="45322">MTPLHDLTASDAATRLQSGALSCEAITRATLTRIDALEPQVRAYAHLAADEALQQARTLDQAPAQGALHGVTIAVKDVIDVAGMPTTFNTPAYAGHRPGRDAACVATARALGAVILGKTDTVEFGANGRSAATGNAYAPAHTPGGSSSGSAAAVASGMAQIAFGTQTGGSIIRPAAYNGVHAFKPTHGLVCAEGAKVYAPSLDTIGWFARGVADLALMARAFQLADAWPQAPATLAGLRIGVYKGPHWDRVDASGQQALLRSAHALADAGATLVDLSLPASFDTLPQAQQVIIRAEGRRTFLSELLAHPDQLNPNIRATAENAAGYRVPDLLRAQDQAGAARRDFDALLTQRVDLVLTPPSFGQAPAGLEDTGSPLCNSLWTLLHAPCLAVPTGLGDIGLPVGIQLVGPRGGDAQLLAWAEAIDAALTAAQGPMPKPALKT</sequence>